<feature type="binding site" evidence="13">
    <location>
        <position position="220"/>
    </location>
    <ligand>
        <name>Zn(2+)</name>
        <dbReference type="ChEBI" id="CHEBI:29105"/>
        <label>1</label>
    </ligand>
</feature>
<dbReference type="InterPro" id="IPR029052">
    <property type="entry name" value="Metallo-depent_PP-like"/>
</dbReference>
<evidence type="ECO:0000256" key="8">
    <source>
        <dbReference type="ARBA" id="ARBA00023157"/>
    </source>
</evidence>
<comment type="catalytic activity">
    <reaction evidence="11">
        <text>a sphingomyelin + H2O = phosphocholine + an N-acylsphing-4-enine + H(+)</text>
        <dbReference type="Rhea" id="RHEA:19253"/>
        <dbReference type="ChEBI" id="CHEBI:15377"/>
        <dbReference type="ChEBI" id="CHEBI:15378"/>
        <dbReference type="ChEBI" id="CHEBI:17636"/>
        <dbReference type="ChEBI" id="CHEBI:52639"/>
        <dbReference type="ChEBI" id="CHEBI:295975"/>
        <dbReference type="EC" id="3.1.4.12"/>
    </reaction>
    <physiologicalReaction direction="left-to-right" evidence="11">
        <dbReference type="Rhea" id="RHEA:19254"/>
    </physiologicalReaction>
</comment>
<dbReference type="PANTHER" id="PTHR10340">
    <property type="entry name" value="SPHINGOMYELIN PHOSPHODIESTERASE"/>
    <property type="match status" value="1"/>
</dbReference>
<name>A0A9Q0MBE1_BLOTA</name>
<feature type="disulfide bond" evidence="14">
    <location>
        <begin position="162"/>
        <end position="167"/>
    </location>
</feature>
<keyword evidence="8 14" id="KW-1015">Disulfide bond</keyword>
<feature type="binding site" evidence="13">
    <location>
        <position position="404"/>
    </location>
    <ligand>
        <name>Zn(2+)</name>
        <dbReference type="ChEBI" id="CHEBI:29105"/>
        <label>1</label>
    </ligand>
</feature>
<evidence type="ECO:0000259" key="16">
    <source>
        <dbReference type="PROSITE" id="PS50015"/>
    </source>
</evidence>
<comment type="caution">
    <text evidence="17">The sequence shown here is derived from an EMBL/GenBank/DDBJ whole genome shotgun (WGS) entry which is preliminary data.</text>
</comment>
<comment type="cofactor">
    <cofactor evidence="13">
        <name>Zn(2+)</name>
        <dbReference type="ChEBI" id="CHEBI:29105"/>
    </cofactor>
    <text evidence="13">Binds 2 Zn(2+) ions per subunit.</text>
</comment>
<protein>
    <recommendedName>
        <fullName evidence="12">Sphingomyelin phosphodiesterase</fullName>
        <ecNumber evidence="12">3.1.4.12</ecNumber>
    </recommendedName>
</protein>
<keyword evidence="3" id="KW-0964">Secreted</keyword>
<dbReference type="SUPFAM" id="SSF47862">
    <property type="entry name" value="Saposin"/>
    <property type="match status" value="1"/>
</dbReference>
<dbReference type="OMA" id="HEPQTIK"/>
<evidence type="ECO:0000256" key="10">
    <source>
        <dbReference type="ARBA" id="ARBA00023295"/>
    </source>
</evidence>
<sequence>MTTHKLLHNSLRGEASWLTCELCSTAISLIRLYPSVSTTQTVFVQMCSSLGYEERHICSGIADLFGEEFVYILSNSKLSHTEICGLVIAPRCSSNNDYPYAPKWIIPLTKLNSTLKEMLINRQSEEEQSLNKNLAKANNSEILHLSDIHLDMYYQMNAYASCSEPLCCRTGSSHSSKSFHAGYWGSFGNCDTTIRTLESLISTVANDYADQYRYLLFTGDYIAHDVWNTSKQEIITTTRKLNKIFRQNIPEGKIVIPVIGNHEGFPVNQFCPPQLGIRRFSVQWLYEELLDQWKDWIPADMHETFRENGYYSLSDGPTRFIVLNMNYCARLNFWIAYDHIDLGDMLKWMESELQNALQWKQIVYIAGHIIPDNEECATHWTIAYNDIIEKYSNIIKGQFFGHTHMDEIRLYYSNFNRSKAIGVAYATPSVTTYGDVNPAFRLYNTNFLGTIVDHRTFYLNLTESNKEFKLASPMFTPQAKWQFEYSAREAFNMSSLSPQEWHRVMSTIKDNKKILDKYYQFYGRYSGEEVKMKPDAAKLELVTNRVFVRF</sequence>
<feature type="domain" description="Saposin B-type" evidence="16">
    <location>
        <begin position="16"/>
        <end position="96"/>
    </location>
</feature>
<evidence type="ECO:0000256" key="2">
    <source>
        <dbReference type="ARBA" id="ARBA00008234"/>
    </source>
</evidence>
<evidence type="ECO:0000256" key="3">
    <source>
        <dbReference type="ARBA" id="ARBA00022525"/>
    </source>
</evidence>
<feature type="binding site" evidence="13">
    <location>
        <position position="149"/>
    </location>
    <ligand>
        <name>Zn(2+)</name>
        <dbReference type="ChEBI" id="CHEBI:29105"/>
        <label>1</label>
    </ligand>
</feature>
<proteinExistence type="inferred from homology"/>
<dbReference type="Gene3D" id="3.60.21.10">
    <property type="match status" value="1"/>
</dbReference>
<dbReference type="GO" id="GO:0016798">
    <property type="term" value="F:hydrolase activity, acting on glycosyl bonds"/>
    <property type="evidence" value="ECO:0007669"/>
    <property type="project" value="UniProtKB-KW"/>
</dbReference>
<evidence type="ECO:0000256" key="7">
    <source>
        <dbReference type="ARBA" id="ARBA00022833"/>
    </source>
</evidence>
<dbReference type="Pfam" id="PF00149">
    <property type="entry name" value="Metallophos"/>
    <property type="match status" value="1"/>
</dbReference>
<dbReference type="GO" id="GO:0046872">
    <property type="term" value="F:metal ion binding"/>
    <property type="evidence" value="ECO:0007669"/>
    <property type="project" value="UniProtKB-KW"/>
</dbReference>
<feature type="disulfide bond" evidence="14">
    <location>
        <begin position="47"/>
        <end position="58"/>
    </location>
</feature>
<dbReference type="CDD" id="cd00842">
    <property type="entry name" value="MPP_ASMase"/>
    <property type="match status" value="1"/>
</dbReference>
<keyword evidence="4 13" id="KW-0479">Metal-binding</keyword>
<feature type="disulfide bond" evidence="14">
    <location>
        <begin position="168"/>
        <end position="190"/>
    </location>
</feature>
<dbReference type="GO" id="GO:0016020">
    <property type="term" value="C:membrane"/>
    <property type="evidence" value="ECO:0007669"/>
    <property type="project" value="GOC"/>
</dbReference>
<comment type="function">
    <text evidence="12">Converts sphingomyelin to ceramide.</text>
</comment>
<evidence type="ECO:0000313" key="17">
    <source>
        <dbReference type="EMBL" id="KAJ6221457.1"/>
    </source>
</evidence>
<dbReference type="InterPro" id="IPR041805">
    <property type="entry name" value="ASMase/PPN1_MPP"/>
</dbReference>
<dbReference type="AlphaFoldDB" id="A0A9Q0MBE1"/>
<dbReference type="GO" id="GO:0006685">
    <property type="term" value="P:sphingomyelin catabolic process"/>
    <property type="evidence" value="ECO:0007669"/>
    <property type="project" value="UniProtKB-UniRule"/>
</dbReference>
<feature type="binding site" evidence="13">
    <location>
        <position position="147"/>
    </location>
    <ligand>
        <name>Zn(2+)</name>
        <dbReference type="ChEBI" id="CHEBI:29105"/>
        <label>1</label>
    </ligand>
</feature>
<evidence type="ECO:0000256" key="1">
    <source>
        <dbReference type="ARBA" id="ARBA00004613"/>
    </source>
</evidence>
<dbReference type="GO" id="GO:0004767">
    <property type="term" value="F:sphingomyelin phosphodiesterase activity"/>
    <property type="evidence" value="ECO:0007669"/>
    <property type="project" value="UniProtKB-UniRule"/>
</dbReference>
<organism evidence="17 18">
    <name type="scientific">Blomia tropicalis</name>
    <name type="common">Mite</name>
    <dbReference type="NCBI Taxonomy" id="40697"/>
    <lineage>
        <taxon>Eukaryota</taxon>
        <taxon>Metazoa</taxon>
        <taxon>Ecdysozoa</taxon>
        <taxon>Arthropoda</taxon>
        <taxon>Chelicerata</taxon>
        <taxon>Arachnida</taxon>
        <taxon>Acari</taxon>
        <taxon>Acariformes</taxon>
        <taxon>Sarcoptiformes</taxon>
        <taxon>Astigmata</taxon>
        <taxon>Glycyphagoidea</taxon>
        <taxon>Echimyopodidae</taxon>
        <taxon>Blomia</taxon>
    </lineage>
</organism>
<evidence type="ECO:0000256" key="11">
    <source>
        <dbReference type="ARBA" id="ARBA00047268"/>
    </source>
</evidence>
<accession>A0A9Q0MBE1</accession>
<feature type="coiled-coil region" evidence="15">
    <location>
        <begin position="108"/>
        <end position="140"/>
    </location>
</feature>
<comment type="subcellular location">
    <subcellularLocation>
        <location evidence="1">Secreted</location>
    </subcellularLocation>
</comment>
<evidence type="ECO:0000313" key="18">
    <source>
        <dbReference type="Proteomes" id="UP001142055"/>
    </source>
</evidence>
<keyword evidence="5" id="KW-0732">Signal</keyword>
<gene>
    <name evidence="17" type="ORF">RDWZM_000002</name>
</gene>
<feature type="binding site" evidence="13">
    <location>
        <position position="402"/>
    </location>
    <ligand>
        <name>Zn(2+)</name>
        <dbReference type="ChEBI" id="CHEBI:29105"/>
        <label>2</label>
    </ligand>
</feature>
<feature type="disulfide bond" evidence="14">
    <location>
        <begin position="23"/>
        <end position="84"/>
    </location>
</feature>
<dbReference type="EC" id="3.1.4.12" evidence="12"/>
<dbReference type="InterPro" id="IPR004843">
    <property type="entry name" value="Calcineurin-like_PHP"/>
</dbReference>
<comment type="similarity">
    <text evidence="2 12">Belongs to the acid sphingomyelinase family.</text>
</comment>
<feature type="disulfide bond" evidence="14">
    <location>
        <begin position="328"/>
        <end position="376"/>
    </location>
</feature>
<reference evidence="17" key="1">
    <citation type="submission" date="2022-12" db="EMBL/GenBank/DDBJ databases">
        <title>Genome assemblies of Blomia tropicalis.</title>
        <authorList>
            <person name="Cui Y."/>
        </authorList>
    </citation>
    <scope>NUCLEOTIDE SEQUENCE</scope>
    <source>
        <tissue evidence="17">Adult mites</tissue>
    </source>
</reference>
<keyword evidence="15" id="KW-0175">Coiled coil</keyword>
<dbReference type="Proteomes" id="UP001142055">
    <property type="component" value="Chromosome 1"/>
</dbReference>
<feature type="binding site" evidence="13">
    <location>
        <position position="368"/>
    </location>
    <ligand>
        <name>Zn(2+)</name>
        <dbReference type="ChEBI" id="CHEBI:29105"/>
        <label>2</label>
    </ligand>
</feature>
<dbReference type="InterPro" id="IPR011001">
    <property type="entry name" value="Saposin-like"/>
</dbReference>
<dbReference type="EMBL" id="JAPWDV010000001">
    <property type="protein sequence ID" value="KAJ6221457.1"/>
    <property type="molecule type" value="Genomic_DNA"/>
</dbReference>
<evidence type="ECO:0000256" key="9">
    <source>
        <dbReference type="ARBA" id="ARBA00023180"/>
    </source>
</evidence>
<dbReference type="PIRSF" id="PIRSF000948">
    <property type="entry name" value="Sphingomy_PDE"/>
    <property type="match status" value="1"/>
</dbReference>
<dbReference type="InterPro" id="IPR008139">
    <property type="entry name" value="SaposinB_dom"/>
</dbReference>
<keyword evidence="7 13" id="KW-0862">Zinc</keyword>
<dbReference type="PANTHER" id="PTHR10340:SF34">
    <property type="entry name" value="SPHINGOMYELIN PHOSPHODIESTERASE"/>
    <property type="match status" value="1"/>
</dbReference>
<dbReference type="SUPFAM" id="SSF56300">
    <property type="entry name" value="Metallo-dependent phosphatases"/>
    <property type="match status" value="1"/>
</dbReference>
<evidence type="ECO:0000256" key="6">
    <source>
        <dbReference type="ARBA" id="ARBA00022801"/>
    </source>
</evidence>
<evidence type="ECO:0000256" key="4">
    <source>
        <dbReference type="ARBA" id="ARBA00022723"/>
    </source>
</evidence>
<dbReference type="InterPro" id="IPR011160">
    <property type="entry name" value="Sphingomy_PDE"/>
</dbReference>
<dbReference type="GO" id="GO:0005615">
    <property type="term" value="C:extracellular space"/>
    <property type="evidence" value="ECO:0007669"/>
    <property type="project" value="TreeGrafter"/>
</dbReference>
<evidence type="ECO:0000256" key="5">
    <source>
        <dbReference type="ARBA" id="ARBA00022729"/>
    </source>
</evidence>
<keyword evidence="9" id="KW-0325">Glycoprotein</keyword>
<keyword evidence="6 12" id="KW-0378">Hydrolase</keyword>
<evidence type="ECO:0000256" key="13">
    <source>
        <dbReference type="PIRSR" id="PIRSR000948-1"/>
    </source>
</evidence>
<keyword evidence="18" id="KW-1185">Reference proteome</keyword>
<feature type="binding site" evidence="13">
    <location>
        <position position="220"/>
    </location>
    <ligand>
        <name>Zn(2+)</name>
        <dbReference type="ChEBI" id="CHEBI:29105"/>
        <label>2</label>
    </ligand>
</feature>
<evidence type="ECO:0000256" key="14">
    <source>
        <dbReference type="PIRSR" id="PIRSR000948-2"/>
    </source>
</evidence>
<feature type="disulfide bond" evidence="14">
    <location>
        <begin position="20"/>
        <end position="92"/>
    </location>
</feature>
<dbReference type="PROSITE" id="PS50015">
    <property type="entry name" value="SAP_B"/>
    <property type="match status" value="1"/>
</dbReference>
<feature type="binding site" evidence="13">
    <location>
        <position position="261"/>
    </location>
    <ligand>
        <name>Zn(2+)</name>
        <dbReference type="ChEBI" id="CHEBI:29105"/>
        <label>2</label>
    </ligand>
</feature>
<evidence type="ECO:0000256" key="15">
    <source>
        <dbReference type="SAM" id="Coils"/>
    </source>
</evidence>
<keyword evidence="10 12" id="KW-0326">Glycosidase</keyword>
<evidence type="ECO:0000256" key="12">
    <source>
        <dbReference type="PIRNR" id="PIRNR000948"/>
    </source>
</evidence>